<evidence type="ECO:0000313" key="2">
    <source>
        <dbReference type="Proteomes" id="UP000295554"/>
    </source>
</evidence>
<evidence type="ECO:0008006" key="3">
    <source>
        <dbReference type="Google" id="ProtNLM"/>
    </source>
</evidence>
<reference evidence="1 2" key="1">
    <citation type="submission" date="2019-03" db="EMBL/GenBank/DDBJ databases">
        <title>Seongchinamella monodicae gen. nov., sp. nov., a novel member of the Gammaproteobacteria isolated from a tidal mudflat of beach.</title>
        <authorList>
            <person name="Yang H.G."/>
            <person name="Kang J.W."/>
            <person name="Lee S.D."/>
        </authorList>
    </citation>
    <scope>NUCLEOTIDE SEQUENCE [LARGE SCALE GENOMIC DNA]</scope>
    <source>
        <strain evidence="1 2">GH4-78</strain>
    </source>
</reference>
<comment type="caution">
    <text evidence="1">The sequence shown here is derived from an EMBL/GenBank/DDBJ whole genome shotgun (WGS) entry which is preliminary data.</text>
</comment>
<organism evidence="1 2">
    <name type="scientific">Seongchinamella unica</name>
    <dbReference type="NCBI Taxonomy" id="2547392"/>
    <lineage>
        <taxon>Bacteria</taxon>
        <taxon>Pseudomonadati</taxon>
        <taxon>Pseudomonadota</taxon>
        <taxon>Gammaproteobacteria</taxon>
        <taxon>Cellvibrionales</taxon>
        <taxon>Halieaceae</taxon>
        <taxon>Seongchinamella</taxon>
    </lineage>
</organism>
<keyword evidence="2" id="KW-1185">Reference proteome</keyword>
<protein>
    <recommendedName>
        <fullName evidence="3">Lipoprotein</fullName>
    </recommendedName>
</protein>
<dbReference type="AlphaFoldDB" id="A0A4R5LPA5"/>
<dbReference type="EMBL" id="SMSE01000004">
    <property type="protein sequence ID" value="TDG12185.1"/>
    <property type="molecule type" value="Genomic_DNA"/>
</dbReference>
<dbReference type="Proteomes" id="UP000295554">
    <property type="component" value="Unassembled WGS sequence"/>
</dbReference>
<name>A0A4R5LPA5_9GAMM</name>
<evidence type="ECO:0000313" key="1">
    <source>
        <dbReference type="EMBL" id="TDG12185.1"/>
    </source>
</evidence>
<sequence>MLRRKIANSITEQDTSCAGRARQTGLRFTLTAINNSGVLFMRSTILAVSVAALLAGCSTHGVVHYSPYDLDRNGVLDARCPGVEYDTSDNTLYGWRSRASGECAEQAPLEEES</sequence>
<dbReference type="OrthoDB" id="5740538at2"/>
<dbReference type="RefSeq" id="WP_133215160.1">
    <property type="nucleotide sequence ID" value="NZ_SMSE01000004.1"/>
</dbReference>
<proteinExistence type="predicted"/>
<gene>
    <name evidence="1" type="ORF">E2F43_17730</name>
</gene>
<accession>A0A4R5LPA5</accession>